<reference evidence="5" key="1">
    <citation type="submission" date="2023-01" db="EMBL/GenBank/DDBJ databases">
        <title>Metagenome sequencing of chrysophaentin producing Chrysophaeum taylorii.</title>
        <authorList>
            <person name="Davison J."/>
            <person name="Bewley C."/>
        </authorList>
    </citation>
    <scope>NUCLEOTIDE SEQUENCE</scope>
    <source>
        <strain evidence="5">NIES-1699</strain>
    </source>
</reference>
<protein>
    <recommendedName>
        <fullName evidence="4">HSF-type DNA-binding domain-containing protein</fullName>
    </recommendedName>
</protein>
<dbReference type="Proteomes" id="UP001230188">
    <property type="component" value="Unassembled WGS sequence"/>
</dbReference>
<proteinExistence type="predicted"/>
<dbReference type="PRINTS" id="PR00056">
    <property type="entry name" value="HSFDOMAIN"/>
</dbReference>
<dbReference type="EMBL" id="JAQMWT010000524">
    <property type="protein sequence ID" value="KAJ8600321.1"/>
    <property type="molecule type" value="Genomic_DNA"/>
</dbReference>
<keyword evidence="6" id="KW-1185">Reference proteome</keyword>
<evidence type="ECO:0000313" key="5">
    <source>
        <dbReference type="EMBL" id="KAJ8600321.1"/>
    </source>
</evidence>
<evidence type="ECO:0000256" key="3">
    <source>
        <dbReference type="ARBA" id="ARBA00023242"/>
    </source>
</evidence>
<name>A0AAD7U8S1_9STRA</name>
<evidence type="ECO:0000256" key="2">
    <source>
        <dbReference type="ARBA" id="ARBA00023125"/>
    </source>
</evidence>
<evidence type="ECO:0000313" key="6">
    <source>
        <dbReference type="Proteomes" id="UP001230188"/>
    </source>
</evidence>
<dbReference type="InterPro" id="IPR036388">
    <property type="entry name" value="WH-like_DNA-bd_sf"/>
</dbReference>
<dbReference type="SUPFAM" id="SSF46785">
    <property type="entry name" value="Winged helix' DNA-binding domain"/>
    <property type="match status" value="1"/>
</dbReference>
<evidence type="ECO:0000259" key="4">
    <source>
        <dbReference type="Pfam" id="PF00447"/>
    </source>
</evidence>
<organism evidence="5 6">
    <name type="scientific">Chrysophaeum taylorii</name>
    <dbReference type="NCBI Taxonomy" id="2483200"/>
    <lineage>
        <taxon>Eukaryota</taxon>
        <taxon>Sar</taxon>
        <taxon>Stramenopiles</taxon>
        <taxon>Ochrophyta</taxon>
        <taxon>Pelagophyceae</taxon>
        <taxon>Pelagomonadales</taxon>
        <taxon>Pelagomonadaceae</taxon>
        <taxon>Chrysophaeum</taxon>
    </lineage>
</organism>
<dbReference type="Pfam" id="PF00447">
    <property type="entry name" value="HSF_DNA-bind"/>
    <property type="match status" value="1"/>
</dbReference>
<gene>
    <name evidence="5" type="ORF">CTAYLR_000630</name>
</gene>
<feature type="domain" description="HSF-type DNA-binding" evidence="4">
    <location>
        <begin position="65"/>
        <end position="128"/>
    </location>
</feature>
<sequence length="385" mass="44700">MYRDRRRAEVAVALPACQTLSQQCSVAKEERPLRLHPLDGAPIPTAPRQRLERRTCTQCTVPVPFLERLVRMFTDWPELIQWREGAVVVYDTRTLEHKLPLYFRHGNYRSFLRQLNNFGFTKVDDWDSTIIVYARAEGRKVTTIKGLLMLRPRERKREKSMSRPRALDFARLPDHRLSAPLLQQKEAPQIYDHQPWMAARQRHDETTYAANALDRNHIVQQQRLLRQPSKIFRVRQAPCFHQHHQQVVARTQIVHADFFHQHHLADRQLVVPPPNRRSPVIENFSFHHLAQSPQHHELFVSPSSNAPPVCSPPSKRRLILQSERSDAEALLSLRGKVSEKLQVLARDDDTPAIRHQIHPPNHFTASPITTTQPNGASWLTPATFL</sequence>
<accession>A0AAD7U8S1</accession>
<dbReference type="GO" id="GO:0043565">
    <property type="term" value="F:sequence-specific DNA binding"/>
    <property type="evidence" value="ECO:0007669"/>
    <property type="project" value="InterPro"/>
</dbReference>
<dbReference type="GO" id="GO:0003700">
    <property type="term" value="F:DNA-binding transcription factor activity"/>
    <property type="evidence" value="ECO:0007669"/>
    <property type="project" value="InterPro"/>
</dbReference>
<dbReference type="InterPro" id="IPR036390">
    <property type="entry name" value="WH_DNA-bd_sf"/>
</dbReference>
<comment type="caution">
    <text evidence="5">The sequence shown here is derived from an EMBL/GenBank/DDBJ whole genome shotgun (WGS) entry which is preliminary data.</text>
</comment>
<dbReference type="InterPro" id="IPR000232">
    <property type="entry name" value="HSF_DNA-bd"/>
</dbReference>
<dbReference type="AlphaFoldDB" id="A0AAD7U8S1"/>
<dbReference type="PANTHER" id="PTHR10015:SF427">
    <property type="entry name" value="HEAT SHOCK FACTOR PROTEIN"/>
    <property type="match status" value="1"/>
</dbReference>
<comment type="subcellular location">
    <subcellularLocation>
        <location evidence="1">Nucleus</location>
    </subcellularLocation>
</comment>
<dbReference type="Gene3D" id="1.10.10.10">
    <property type="entry name" value="Winged helix-like DNA-binding domain superfamily/Winged helix DNA-binding domain"/>
    <property type="match status" value="1"/>
</dbReference>
<keyword evidence="2" id="KW-0238">DNA-binding</keyword>
<dbReference type="GO" id="GO:0005634">
    <property type="term" value="C:nucleus"/>
    <property type="evidence" value="ECO:0007669"/>
    <property type="project" value="UniProtKB-SubCell"/>
</dbReference>
<dbReference type="PANTHER" id="PTHR10015">
    <property type="entry name" value="HEAT SHOCK TRANSCRIPTION FACTOR"/>
    <property type="match status" value="1"/>
</dbReference>
<evidence type="ECO:0000256" key="1">
    <source>
        <dbReference type="ARBA" id="ARBA00004123"/>
    </source>
</evidence>
<keyword evidence="3" id="KW-0539">Nucleus</keyword>